<protein>
    <recommendedName>
        <fullName evidence="7">Ion transport domain-containing protein</fullName>
    </recommendedName>
</protein>
<dbReference type="InterPro" id="IPR005821">
    <property type="entry name" value="Ion_trans_dom"/>
</dbReference>
<dbReference type="Pfam" id="PF00520">
    <property type="entry name" value="Ion_trans"/>
    <property type="match status" value="1"/>
</dbReference>
<keyword evidence="4 6" id="KW-0472">Membrane</keyword>
<feature type="domain" description="Ion transport" evidence="7">
    <location>
        <begin position="188"/>
        <end position="407"/>
    </location>
</feature>
<reference evidence="8 9" key="1">
    <citation type="submission" date="2024-02" db="EMBL/GenBank/DDBJ databases">
        <authorList>
            <person name="Chen Y."/>
            <person name="Shah S."/>
            <person name="Dougan E. K."/>
            <person name="Thang M."/>
            <person name="Chan C."/>
        </authorList>
    </citation>
    <scope>NUCLEOTIDE SEQUENCE [LARGE SCALE GENOMIC DNA]</scope>
</reference>
<gene>
    <name evidence="8" type="ORF">CCMP2556_LOCUS52807</name>
</gene>
<evidence type="ECO:0000313" key="9">
    <source>
        <dbReference type="Proteomes" id="UP001642484"/>
    </source>
</evidence>
<keyword evidence="9" id="KW-1185">Reference proteome</keyword>
<evidence type="ECO:0000256" key="4">
    <source>
        <dbReference type="ARBA" id="ARBA00023136"/>
    </source>
</evidence>
<dbReference type="InterPro" id="IPR043203">
    <property type="entry name" value="VGCC_Ca_Na"/>
</dbReference>
<dbReference type="PANTHER" id="PTHR10037:SF62">
    <property type="entry name" value="SODIUM CHANNEL PROTEIN 60E"/>
    <property type="match status" value="1"/>
</dbReference>
<name>A0ABP0SP42_9DINO</name>
<dbReference type="EMBL" id="CAXAMN010027961">
    <property type="protein sequence ID" value="CAK9114174.1"/>
    <property type="molecule type" value="Genomic_DNA"/>
</dbReference>
<feature type="transmembrane region" description="Helical" evidence="6">
    <location>
        <begin position="189"/>
        <end position="207"/>
    </location>
</feature>
<dbReference type="Proteomes" id="UP001642484">
    <property type="component" value="Unassembled WGS sequence"/>
</dbReference>
<evidence type="ECO:0000256" key="2">
    <source>
        <dbReference type="ARBA" id="ARBA00022692"/>
    </source>
</evidence>
<evidence type="ECO:0000256" key="5">
    <source>
        <dbReference type="SAM" id="MobiDB-lite"/>
    </source>
</evidence>
<evidence type="ECO:0000313" key="8">
    <source>
        <dbReference type="EMBL" id="CAK9114174.1"/>
    </source>
</evidence>
<dbReference type="Gene3D" id="1.10.287.70">
    <property type="match status" value="1"/>
</dbReference>
<dbReference type="PANTHER" id="PTHR10037">
    <property type="entry name" value="VOLTAGE-GATED CATION CHANNEL CALCIUM AND SODIUM"/>
    <property type="match status" value="1"/>
</dbReference>
<evidence type="ECO:0000256" key="6">
    <source>
        <dbReference type="SAM" id="Phobius"/>
    </source>
</evidence>
<feature type="transmembrane region" description="Helical" evidence="6">
    <location>
        <begin position="338"/>
        <end position="359"/>
    </location>
</feature>
<accession>A0ABP0SP42</accession>
<organism evidence="8 9">
    <name type="scientific">Durusdinium trenchii</name>
    <dbReference type="NCBI Taxonomy" id="1381693"/>
    <lineage>
        <taxon>Eukaryota</taxon>
        <taxon>Sar</taxon>
        <taxon>Alveolata</taxon>
        <taxon>Dinophyceae</taxon>
        <taxon>Suessiales</taxon>
        <taxon>Symbiodiniaceae</taxon>
        <taxon>Durusdinium</taxon>
    </lineage>
</organism>
<proteinExistence type="predicted"/>
<dbReference type="InterPro" id="IPR027359">
    <property type="entry name" value="Volt_channel_dom_sf"/>
</dbReference>
<evidence type="ECO:0000256" key="1">
    <source>
        <dbReference type="ARBA" id="ARBA00004141"/>
    </source>
</evidence>
<keyword evidence="3 6" id="KW-1133">Transmembrane helix</keyword>
<feature type="transmembrane region" description="Helical" evidence="6">
    <location>
        <begin position="227"/>
        <end position="249"/>
    </location>
</feature>
<evidence type="ECO:0000259" key="7">
    <source>
        <dbReference type="Pfam" id="PF00520"/>
    </source>
</evidence>
<dbReference type="Gene3D" id="1.20.120.350">
    <property type="entry name" value="Voltage-gated potassium channels. Chain C"/>
    <property type="match status" value="1"/>
</dbReference>
<sequence>MEDEDGVEAPHPSHPAKELWPYWPGGLQDQWDIDLTDSTKECDTGAAAASPELLSSCVERCHAEVLQRLDKQDEVLRRIHITLLKQPTARALNTDINCKLPEMHDSGEFGQLDITNSLILGEEKVKVCTPEVFHTFTEADLVLRERAAEVDGDLSRQLYASAASTQGTLDRTRKERLQLWFRNLVNSPAFDMFFAFVVLTNSVFLGIEVELGMHTDEQPFALEVVQLIYAGLFTAELAMRVGAFGLGYFCGSDWMWAWLDFGIVLISLVEIFVDFLDKVRTGGEVDSNAVGSFTGFKALRLIRITRLLKTLRVVRIFRFVMALRTLVTSIVYTLRSLFWALTLLLLIVYVFSVLITQAVDPYLRENPLVSLPDEELEMARAHLNSLTQTMLSLFMSISGGLNWVDLAGPLQAISTF</sequence>
<feature type="transmembrane region" description="Helical" evidence="6">
    <location>
        <begin position="255"/>
        <end position="273"/>
    </location>
</feature>
<dbReference type="SUPFAM" id="SSF81324">
    <property type="entry name" value="Voltage-gated potassium channels"/>
    <property type="match status" value="1"/>
</dbReference>
<keyword evidence="2 6" id="KW-0812">Transmembrane</keyword>
<evidence type="ECO:0000256" key="3">
    <source>
        <dbReference type="ARBA" id="ARBA00022989"/>
    </source>
</evidence>
<feature type="region of interest" description="Disordered" evidence="5">
    <location>
        <begin position="1"/>
        <end position="21"/>
    </location>
</feature>
<comment type="caution">
    <text evidence="8">The sequence shown here is derived from an EMBL/GenBank/DDBJ whole genome shotgun (WGS) entry which is preliminary data.</text>
</comment>
<comment type="subcellular location">
    <subcellularLocation>
        <location evidence="1">Membrane</location>
        <topology evidence="1">Multi-pass membrane protein</topology>
    </subcellularLocation>
</comment>